<sequence length="102" mass="10758">MTLHLNLDELHRSAQQAGDHCESLATGHLLSGNRIEDARVGWVGTSATALGARLDSWQQESARLLARLGQHAQGFCDAATAAAGTDEAGGTALRELGEFRSC</sequence>
<keyword evidence="2" id="KW-1185">Reference proteome</keyword>
<dbReference type="SUPFAM" id="SSF140453">
    <property type="entry name" value="EsxAB dimer-like"/>
    <property type="match status" value="1"/>
</dbReference>
<gene>
    <name evidence="1" type="ORF">MIU77_17355</name>
</gene>
<dbReference type="InterPro" id="IPR036689">
    <property type="entry name" value="ESAT-6-like_sf"/>
</dbReference>
<evidence type="ECO:0008006" key="3">
    <source>
        <dbReference type="Google" id="ProtNLM"/>
    </source>
</evidence>
<dbReference type="EMBL" id="CP092365">
    <property type="protein sequence ID" value="ULN52578.1"/>
    <property type="molecule type" value="Genomic_DNA"/>
</dbReference>
<dbReference type="RefSeq" id="WP_240170850.1">
    <property type="nucleotide sequence ID" value="NZ_CP092365.1"/>
</dbReference>
<evidence type="ECO:0000313" key="2">
    <source>
        <dbReference type="Proteomes" id="UP001055200"/>
    </source>
</evidence>
<dbReference type="Proteomes" id="UP001055200">
    <property type="component" value="Chromosome"/>
</dbReference>
<protein>
    <recommendedName>
        <fullName evidence="3">WXG100 family type VII secretion target</fullName>
    </recommendedName>
</protein>
<proteinExistence type="predicted"/>
<accession>A0ABY3TXY0</accession>
<evidence type="ECO:0000313" key="1">
    <source>
        <dbReference type="EMBL" id="ULN52578.1"/>
    </source>
</evidence>
<reference evidence="1" key="1">
    <citation type="submission" date="2022-08" db="EMBL/GenBank/DDBJ databases">
        <title>Complete genome sequence of 14 non-tuberculosis mycobacteria type-strains.</title>
        <authorList>
            <person name="Igarashi Y."/>
            <person name="Osugi A."/>
            <person name="Mitarai S."/>
        </authorList>
    </citation>
    <scope>NUCLEOTIDE SEQUENCE</scope>
    <source>
        <strain evidence="1">DSM 45575</strain>
    </source>
</reference>
<dbReference type="Gene3D" id="1.10.287.1060">
    <property type="entry name" value="ESAT-6-like"/>
    <property type="match status" value="1"/>
</dbReference>
<name>A0ABY3TXY0_9MYCO</name>
<organism evidence="1 2">
    <name type="scientific">Mycolicibacillus parakoreensis</name>
    <dbReference type="NCBI Taxonomy" id="1069221"/>
    <lineage>
        <taxon>Bacteria</taxon>
        <taxon>Bacillati</taxon>
        <taxon>Actinomycetota</taxon>
        <taxon>Actinomycetes</taxon>
        <taxon>Mycobacteriales</taxon>
        <taxon>Mycobacteriaceae</taxon>
        <taxon>Mycolicibacillus</taxon>
    </lineage>
</organism>